<gene>
    <name evidence="1" type="ORF">OCV57_10450</name>
</gene>
<dbReference type="AlphaFoldDB" id="A0AAE3ILX5"/>
<evidence type="ECO:0000313" key="1">
    <source>
        <dbReference type="EMBL" id="MCU6706338.1"/>
    </source>
</evidence>
<dbReference type="Proteomes" id="UP001208131">
    <property type="component" value="Unassembled WGS sequence"/>
</dbReference>
<name>A0AAE3ILX5_9FIRM</name>
<dbReference type="EMBL" id="JAOQJZ010000011">
    <property type="protein sequence ID" value="MCU6706338.1"/>
    <property type="molecule type" value="Genomic_DNA"/>
</dbReference>
<organism evidence="1 2">
    <name type="scientific">Hominimerdicola aceti</name>
    <dbReference type="NCBI Taxonomy" id="2981726"/>
    <lineage>
        <taxon>Bacteria</taxon>
        <taxon>Bacillati</taxon>
        <taxon>Bacillota</taxon>
        <taxon>Clostridia</taxon>
        <taxon>Eubacteriales</taxon>
        <taxon>Oscillospiraceae</taxon>
        <taxon>Hominimerdicola</taxon>
    </lineage>
</organism>
<accession>A0AAE3ILX5</accession>
<sequence>MSEKYFLGAMTQNGFSTEFGKIMADKEYFTFILKGGAGTGKSSLMKKIAAEFEPTEEVTRFYCSSDPASLDAIVLHTSKAIICDGTAPHVMECSYPGVCQKIINLGEYWDEEKLKTFKSEIIEVTDKNKSLLARSKRFTTALSNVCFDTYNCGEGCLLEEKLKSFTERSAKRLLNKKGSGSGKTDLRQLTALTEYGCMTQLATLDSYLDVFAMNDDYYAASHKFVTLMAQQAVKRGYDVILCPAIIFGNTLYEHLLILEAGIAFVINSPISKLDGFEKAINMGRFYDKKKISALKTRLRLDKVTASDLAEEVYSGIKKAKKVHDEIEKYYIAAMDHAALNKVCDSISREIHERTIK</sequence>
<reference evidence="1 2" key="1">
    <citation type="journal article" date="2021" name="ISME Commun">
        <title>Automated analysis of genomic sequences facilitates high-throughput and comprehensive description of bacteria.</title>
        <authorList>
            <person name="Hitch T.C.A."/>
        </authorList>
    </citation>
    <scope>NUCLEOTIDE SEQUENCE [LARGE SCALE GENOMIC DNA]</scope>
    <source>
        <strain evidence="1 2">Sanger_31</strain>
    </source>
</reference>
<proteinExistence type="predicted"/>
<evidence type="ECO:0000313" key="2">
    <source>
        <dbReference type="Proteomes" id="UP001208131"/>
    </source>
</evidence>
<dbReference type="RefSeq" id="WP_267301500.1">
    <property type="nucleotide sequence ID" value="NZ_JAOQJZ010000011.1"/>
</dbReference>
<keyword evidence="2" id="KW-1185">Reference proteome</keyword>
<protein>
    <submittedName>
        <fullName evidence="1">ATPase</fullName>
    </submittedName>
</protein>
<comment type="caution">
    <text evidence="1">The sequence shown here is derived from an EMBL/GenBank/DDBJ whole genome shotgun (WGS) entry which is preliminary data.</text>
</comment>